<sequence length="406" mass="47589">MRQLLTAYRQQMQHELTNILSYWINHTQDIVYGGFYGKIDNANYQHIHAPKGVVLNARILWTFSEAYHTTGYESYLEMADRAYQYLLHHFFDKEYGGVYWSVDYKGAPLDTKKQVYAQAFVVYGISAYYQCRPDKAVQEQAIALYKAIVQFSYDTVYGGYIEALTREWNPIADLRLSEKDANERKSMNTNLHVLEAFTTLYRIWQNDVLKQRIAELIRIFLQYITAEDYHLLLFFNDEWQPKSEIVSYGHDIEAAWLILEAAEVIGDNALLEEVKAWSVSITDAAAEGLDEDGGLWYEYDKATNHWMHEKHWWPQAEAMVGFFNAWQLTGNAKYLEQSVQTWEFTRNHILDKEGGEWFWGVKEDYSIMNGEDKAGFWKCPYHNGRACIELIRRINESLSHNSTLEN</sequence>
<dbReference type="GO" id="GO:0047736">
    <property type="term" value="F:cellobiose epimerase activity"/>
    <property type="evidence" value="ECO:0007669"/>
    <property type="project" value="UniProtKB-UniRule"/>
</dbReference>
<evidence type="ECO:0000256" key="4">
    <source>
        <dbReference type="HAMAP-Rule" id="MF_00929"/>
    </source>
</evidence>
<comment type="similarity">
    <text evidence="4">Belongs to the cellobiose 2-epimerase family.</text>
</comment>
<dbReference type="HAMAP" id="MF_00929">
    <property type="entry name" value="Cellobiose_2_epim"/>
    <property type="match status" value="1"/>
</dbReference>
<evidence type="ECO:0000256" key="3">
    <source>
        <dbReference type="ARBA" id="ARBA00023235"/>
    </source>
</evidence>
<dbReference type="Gene3D" id="1.50.10.10">
    <property type="match status" value="1"/>
</dbReference>
<dbReference type="GO" id="GO:0005975">
    <property type="term" value="P:carbohydrate metabolic process"/>
    <property type="evidence" value="ECO:0007669"/>
    <property type="project" value="InterPro"/>
</dbReference>
<dbReference type="Pfam" id="PF07221">
    <property type="entry name" value="GlcNAc_2-epim"/>
    <property type="match status" value="1"/>
</dbReference>
<evidence type="ECO:0000313" key="5">
    <source>
        <dbReference type="EMBL" id="SIS73955.1"/>
    </source>
</evidence>
<evidence type="ECO:0000256" key="1">
    <source>
        <dbReference type="ARBA" id="ARBA00001470"/>
    </source>
</evidence>
<keyword evidence="3 4" id="KW-0413">Isomerase</keyword>
<dbReference type="RefSeq" id="WP_076376080.1">
    <property type="nucleotide sequence ID" value="NZ_AP017422.1"/>
</dbReference>
<dbReference type="STRING" id="477680.SAMN05421788_101915"/>
<comment type="similarity">
    <text evidence="2">Belongs to the N-acylglucosamine 2-epimerase family.</text>
</comment>
<dbReference type="InterPro" id="IPR028584">
    <property type="entry name" value="Cellobiose_2_epim"/>
</dbReference>
<dbReference type="PANTHER" id="PTHR15108">
    <property type="entry name" value="N-ACYLGLUCOSAMINE-2-EPIMERASE"/>
    <property type="match status" value="1"/>
</dbReference>
<dbReference type="AlphaFoldDB" id="A0A173MPB4"/>
<proteinExistence type="inferred from homology"/>
<accession>A0A173MPB4</accession>
<dbReference type="Proteomes" id="UP000186917">
    <property type="component" value="Unassembled WGS sequence"/>
</dbReference>
<reference evidence="6" key="1">
    <citation type="submission" date="2017-01" db="EMBL/GenBank/DDBJ databases">
        <authorList>
            <person name="Varghese N."/>
            <person name="Submissions S."/>
        </authorList>
    </citation>
    <scope>NUCLEOTIDE SEQUENCE [LARGE SCALE GENOMIC DNA]</scope>
    <source>
        <strain evidence="6">DSM 21054</strain>
    </source>
</reference>
<dbReference type="OrthoDB" id="5141876at2"/>
<dbReference type="KEGG" id="fln:FLA_5531"/>
<keyword evidence="6" id="KW-1185">Reference proteome</keyword>
<comment type="catalytic activity">
    <reaction evidence="1 4">
        <text>D-cellobiose = beta-D-glucosyl-(1-&gt;4)-D-mannopyranose</text>
        <dbReference type="Rhea" id="RHEA:23384"/>
        <dbReference type="ChEBI" id="CHEBI:17057"/>
        <dbReference type="ChEBI" id="CHEBI:47931"/>
        <dbReference type="EC" id="5.1.3.11"/>
    </reaction>
</comment>
<dbReference type="EMBL" id="FTOR01000001">
    <property type="protein sequence ID" value="SIS73955.1"/>
    <property type="molecule type" value="Genomic_DNA"/>
</dbReference>
<gene>
    <name evidence="5" type="ORF">SAMN05421788_101915</name>
</gene>
<organism evidence="5 6">
    <name type="scientific">Filimonas lacunae</name>
    <dbReference type="NCBI Taxonomy" id="477680"/>
    <lineage>
        <taxon>Bacteria</taxon>
        <taxon>Pseudomonadati</taxon>
        <taxon>Bacteroidota</taxon>
        <taxon>Chitinophagia</taxon>
        <taxon>Chitinophagales</taxon>
        <taxon>Chitinophagaceae</taxon>
        <taxon>Filimonas</taxon>
    </lineage>
</organism>
<evidence type="ECO:0000256" key="2">
    <source>
        <dbReference type="ARBA" id="ARBA00008558"/>
    </source>
</evidence>
<dbReference type="SUPFAM" id="SSF48208">
    <property type="entry name" value="Six-hairpin glycosidases"/>
    <property type="match status" value="1"/>
</dbReference>
<name>A0A173MPB4_9BACT</name>
<dbReference type="EC" id="5.1.3.11" evidence="4"/>
<evidence type="ECO:0000313" key="6">
    <source>
        <dbReference type="Proteomes" id="UP000186917"/>
    </source>
</evidence>
<dbReference type="InterPro" id="IPR010819">
    <property type="entry name" value="AGE/CE"/>
</dbReference>
<dbReference type="InterPro" id="IPR008928">
    <property type="entry name" value="6-hairpin_glycosidase_sf"/>
</dbReference>
<protein>
    <recommendedName>
        <fullName evidence="4">Cellobiose 2-epimerase</fullName>
        <shortName evidence="4">CE</shortName>
        <ecNumber evidence="4">5.1.3.11</ecNumber>
    </recommendedName>
</protein>
<dbReference type="InterPro" id="IPR012341">
    <property type="entry name" value="6hp_glycosidase-like_sf"/>
</dbReference>
<comment type="function">
    <text evidence="4">Catalyzes the reversible epimerization of cellobiose to 4-O-beta-D-glucopyranosyl-D-mannose (Glc-Man).</text>
</comment>